<keyword evidence="2" id="KW-1185">Reference proteome</keyword>
<dbReference type="EMBL" id="CP000302">
    <property type="protein sequence ID" value="ABE54252.1"/>
    <property type="molecule type" value="Genomic_DNA"/>
</dbReference>
<proteinExistence type="predicted"/>
<evidence type="ECO:0000313" key="1">
    <source>
        <dbReference type="EMBL" id="ABE54252.1"/>
    </source>
</evidence>
<reference evidence="1 2" key="1">
    <citation type="submission" date="2006-03" db="EMBL/GenBank/DDBJ databases">
        <title>Complete sequence of Shewanella denitrificans OS217.</title>
        <authorList>
            <consortium name="US DOE Joint Genome Institute"/>
            <person name="Copeland A."/>
            <person name="Lucas S."/>
            <person name="Lapidus A."/>
            <person name="Barry K."/>
            <person name="Detter J.C."/>
            <person name="Glavina del Rio T."/>
            <person name="Hammon N."/>
            <person name="Israni S."/>
            <person name="Dalin E."/>
            <person name="Tice H."/>
            <person name="Pitluck S."/>
            <person name="Brettin T."/>
            <person name="Bruce D."/>
            <person name="Han C."/>
            <person name="Tapia R."/>
            <person name="Gilna P."/>
            <person name="Kiss H."/>
            <person name="Schmutz J."/>
            <person name="Larimer F."/>
            <person name="Land M."/>
            <person name="Hauser L."/>
            <person name="Kyrpides N."/>
            <person name="Lykidis A."/>
            <person name="Richardson P."/>
        </authorList>
    </citation>
    <scope>NUCLEOTIDE SEQUENCE [LARGE SCALE GENOMIC DNA]</scope>
    <source>
        <strain evidence="2">OS217 / ATCC BAA-1090 / DSM 15013</strain>
    </source>
</reference>
<protein>
    <submittedName>
        <fullName evidence="1">Uncharacterized protein</fullName>
    </submittedName>
</protein>
<evidence type="ECO:0000313" key="2">
    <source>
        <dbReference type="Proteomes" id="UP000001982"/>
    </source>
</evidence>
<gene>
    <name evidence="1" type="ordered locus">Sden_0964</name>
</gene>
<sequence length="200" mass="22598">MLILSAMLFLTGCISYNLSSESQISLSKMSFEQARESLLEVSKLNENGHGICSYPGATLNKVTSSSGDALYNTPTAEIKSVHEDFFEIYVVSQRNCSLVDTTKTSWTGSAMEEKHNCESYYSDEIKIYYKDIKFVDKLGVDALKECKHTNESNTFKIVTNYIAEHNDKIFLYYDLNDSDGDKLVTALMYLAPNASFRKMM</sequence>
<dbReference type="Proteomes" id="UP000001982">
    <property type="component" value="Chromosome"/>
</dbReference>
<accession>Q12QM4</accession>
<dbReference type="HOGENOM" id="CLU_1365412_0_0_6"/>
<dbReference type="AlphaFoldDB" id="Q12QM4"/>
<dbReference type="KEGG" id="sdn:Sden_0964"/>
<organism evidence="1 2">
    <name type="scientific">Shewanella denitrificans (strain OS217 / ATCC BAA-1090 / DSM 15013)</name>
    <dbReference type="NCBI Taxonomy" id="318161"/>
    <lineage>
        <taxon>Bacteria</taxon>
        <taxon>Pseudomonadati</taxon>
        <taxon>Pseudomonadota</taxon>
        <taxon>Gammaproteobacteria</taxon>
        <taxon>Alteromonadales</taxon>
        <taxon>Shewanellaceae</taxon>
        <taxon>Shewanella</taxon>
    </lineage>
</organism>
<name>Q12QM4_SHEDO</name>